<gene>
    <name evidence="1" type="ORF">FC36_GL000695</name>
</gene>
<reference evidence="1 2" key="1">
    <citation type="journal article" date="2015" name="Genome Announc.">
        <title>Expanding the biotechnology potential of lactobacilli through comparative genomics of 213 strains and associated genera.</title>
        <authorList>
            <person name="Sun Z."/>
            <person name="Harris H.M."/>
            <person name="McCann A."/>
            <person name="Guo C."/>
            <person name="Argimon S."/>
            <person name="Zhang W."/>
            <person name="Yang X."/>
            <person name="Jeffery I.B."/>
            <person name="Cooney J.C."/>
            <person name="Kagawa T.F."/>
            <person name="Liu W."/>
            <person name="Song Y."/>
            <person name="Salvetti E."/>
            <person name="Wrobel A."/>
            <person name="Rasinkangas P."/>
            <person name="Parkhill J."/>
            <person name="Rea M.C."/>
            <person name="O'Sullivan O."/>
            <person name="Ritari J."/>
            <person name="Douillard F.P."/>
            <person name="Paul Ross R."/>
            <person name="Yang R."/>
            <person name="Briner A.E."/>
            <person name="Felis G.E."/>
            <person name="de Vos W.M."/>
            <person name="Barrangou R."/>
            <person name="Klaenhammer T.R."/>
            <person name="Caufield P.W."/>
            <person name="Cui Y."/>
            <person name="Zhang H."/>
            <person name="O'Toole P.W."/>
        </authorList>
    </citation>
    <scope>NUCLEOTIDE SEQUENCE [LARGE SCALE GENOMIC DNA]</scope>
    <source>
        <strain evidence="1 2">DSM 15833</strain>
    </source>
</reference>
<dbReference type="OrthoDB" id="530515at2"/>
<accession>A0A0R1U643</accession>
<dbReference type="RefSeq" id="WP_025020213.1">
    <property type="nucleotide sequence ID" value="NZ_AZFH01000001.1"/>
</dbReference>
<evidence type="ECO:0000313" key="2">
    <source>
        <dbReference type="Proteomes" id="UP000051048"/>
    </source>
</evidence>
<organism evidence="1 2">
    <name type="scientific">Ligilactobacillus equi DSM 15833 = JCM 10991</name>
    <dbReference type="NCBI Taxonomy" id="1423740"/>
    <lineage>
        <taxon>Bacteria</taxon>
        <taxon>Bacillati</taxon>
        <taxon>Bacillota</taxon>
        <taxon>Bacilli</taxon>
        <taxon>Lactobacillales</taxon>
        <taxon>Lactobacillaceae</taxon>
        <taxon>Ligilactobacillus</taxon>
    </lineage>
</organism>
<dbReference type="STRING" id="1423740.FC36_GL000695"/>
<dbReference type="EMBL" id="AZFH01000001">
    <property type="protein sequence ID" value="KRL85323.1"/>
    <property type="molecule type" value="Genomic_DNA"/>
</dbReference>
<protein>
    <submittedName>
        <fullName evidence="1">Uncharacterized protein</fullName>
    </submittedName>
</protein>
<name>A0A0R1U643_9LACO</name>
<sequence>MKNKVDIQGDKLIVAPQGLHKIWALKGQITLPLSHVRGATLDNGMLLEKRGLRLGGTAIGGYYAGTFVKAGEKVFYNANLKDQVVVITLRDEDYTSLVLGVENPRKLVDEINSQLT</sequence>
<comment type="caution">
    <text evidence="1">The sequence shown here is derived from an EMBL/GenBank/DDBJ whole genome shotgun (WGS) entry which is preliminary data.</text>
</comment>
<evidence type="ECO:0000313" key="1">
    <source>
        <dbReference type="EMBL" id="KRL85323.1"/>
    </source>
</evidence>
<dbReference type="PATRIC" id="fig|1423740.3.peg.742"/>
<proteinExistence type="predicted"/>
<dbReference type="Proteomes" id="UP000051048">
    <property type="component" value="Unassembled WGS sequence"/>
</dbReference>
<dbReference type="AlphaFoldDB" id="A0A0R1U643"/>